<evidence type="ECO:0000313" key="3">
    <source>
        <dbReference type="Proteomes" id="UP000620366"/>
    </source>
</evidence>
<dbReference type="PANTHER" id="PTHR42924:SF3">
    <property type="entry name" value="POLYMERASE_HISTIDINOL PHOSPHATASE N-TERMINAL DOMAIN-CONTAINING PROTEIN"/>
    <property type="match status" value="1"/>
</dbReference>
<protein>
    <submittedName>
        <fullName evidence="2">PHP domain-containing protein</fullName>
    </submittedName>
</protein>
<accession>A0A926DE39</accession>
<dbReference type="SUPFAM" id="SSF89550">
    <property type="entry name" value="PHP domain-like"/>
    <property type="match status" value="1"/>
</dbReference>
<reference evidence="2" key="1">
    <citation type="submission" date="2020-08" db="EMBL/GenBank/DDBJ databases">
        <title>Genome public.</title>
        <authorList>
            <person name="Liu C."/>
            <person name="Sun Q."/>
        </authorList>
    </citation>
    <scope>NUCLEOTIDE SEQUENCE</scope>
    <source>
        <strain evidence="2">BX7</strain>
    </source>
</reference>
<sequence>MSRLAYDLHLHSCLSPCGEQEMTPHDLVFMAKLLGLDVIALTDHNTSKNCPAAMAAGREAGVLVLPGMELNCAEEVHIVCLFAELEAAQEFERFVDTRRLPVANRPEIFGRQLICDERDEIIGEMEPLLTAATQIGVYEIAALLESYGGVAVAAHIDRPSYSVLAALGFLTPDMGFRNVELSPYADEAAFFSLHPELPGDYRVLHSSDAHALGDMREAGHFLELSEVSARAVINLLKS</sequence>
<comment type="caution">
    <text evidence="2">The sequence shown here is derived from an EMBL/GenBank/DDBJ whole genome shotgun (WGS) entry which is preliminary data.</text>
</comment>
<dbReference type="Gene3D" id="3.20.20.140">
    <property type="entry name" value="Metal-dependent hydrolases"/>
    <property type="match status" value="1"/>
</dbReference>
<dbReference type="GO" id="GO:0035312">
    <property type="term" value="F:5'-3' DNA exonuclease activity"/>
    <property type="evidence" value="ECO:0007669"/>
    <property type="project" value="TreeGrafter"/>
</dbReference>
<dbReference type="InterPro" id="IPR016195">
    <property type="entry name" value="Pol/histidinol_Pase-like"/>
</dbReference>
<dbReference type="Proteomes" id="UP000620366">
    <property type="component" value="Unassembled WGS sequence"/>
</dbReference>
<dbReference type="SMART" id="SM00481">
    <property type="entry name" value="POLIIIAc"/>
    <property type="match status" value="1"/>
</dbReference>
<proteinExistence type="predicted"/>
<dbReference type="EMBL" id="JACRSP010000002">
    <property type="protein sequence ID" value="MBC8536152.1"/>
    <property type="molecule type" value="Genomic_DNA"/>
</dbReference>
<organism evidence="2 3">
    <name type="scientific">Feifania hominis</name>
    <dbReference type="NCBI Taxonomy" id="2763660"/>
    <lineage>
        <taxon>Bacteria</taxon>
        <taxon>Bacillati</taxon>
        <taxon>Bacillota</taxon>
        <taxon>Clostridia</taxon>
        <taxon>Eubacteriales</taxon>
        <taxon>Feifaniaceae</taxon>
        <taxon>Feifania</taxon>
    </lineage>
</organism>
<dbReference type="Pfam" id="PF02811">
    <property type="entry name" value="PHP"/>
    <property type="match status" value="1"/>
</dbReference>
<dbReference type="GO" id="GO:0004534">
    <property type="term" value="F:5'-3' RNA exonuclease activity"/>
    <property type="evidence" value="ECO:0007669"/>
    <property type="project" value="TreeGrafter"/>
</dbReference>
<gene>
    <name evidence="2" type="ORF">H8695_05535</name>
</gene>
<evidence type="ECO:0000259" key="1">
    <source>
        <dbReference type="SMART" id="SM00481"/>
    </source>
</evidence>
<dbReference type="InterPro" id="IPR004013">
    <property type="entry name" value="PHP_dom"/>
</dbReference>
<evidence type="ECO:0000313" key="2">
    <source>
        <dbReference type="EMBL" id="MBC8536152.1"/>
    </source>
</evidence>
<dbReference type="InterPro" id="IPR003141">
    <property type="entry name" value="Pol/His_phosphatase_N"/>
</dbReference>
<feature type="domain" description="Polymerase/histidinol phosphatase N-terminal" evidence="1">
    <location>
        <begin position="6"/>
        <end position="74"/>
    </location>
</feature>
<dbReference type="PANTHER" id="PTHR42924">
    <property type="entry name" value="EXONUCLEASE"/>
    <property type="match status" value="1"/>
</dbReference>
<keyword evidence="3" id="KW-1185">Reference proteome</keyword>
<dbReference type="InterPro" id="IPR052018">
    <property type="entry name" value="PHP_domain"/>
</dbReference>
<dbReference type="RefSeq" id="WP_249299904.1">
    <property type="nucleotide sequence ID" value="NZ_JACRSP010000002.1"/>
</dbReference>
<dbReference type="AlphaFoldDB" id="A0A926DE39"/>
<dbReference type="CDD" id="cd07432">
    <property type="entry name" value="PHP_HisPPase"/>
    <property type="match status" value="1"/>
</dbReference>
<name>A0A926DE39_9FIRM</name>